<evidence type="ECO:0000313" key="1">
    <source>
        <dbReference type="EMBL" id="TPH13895.1"/>
    </source>
</evidence>
<evidence type="ECO:0000313" key="2">
    <source>
        <dbReference type="Proteomes" id="UP000315303"/>
    </source>
</evidence>
<gene>
    <name evidence="1" type="ORF">EPA86_12245</name>
</gene>
<name>A0A502KUL2_9GAMM</name>
<dbReference type="EMBL" id="SAWY01000027">
    <property type="protein sequence ID" value="TPH13895.1"/>
    <property type="molecule type" value="Genomic_DNA"/>
</dbReference>
<dbReference type="OrthoDB" id="6399860at2"/>
<dbReference type="Proteomes" id="UP000315303">
    <property type="component" value="Unassembled WGS sequence"/>
</dbReference>
<accession>A0A502KUL2</accession>
<organism evidence="1 2">
    <name type="scientific">Litorilituus lipolyticus</name>
    <dbReference type="NCBI Taxonomy" id="2491017"/>
    <lineage>
        <taxon>Bacteria</taxon>
        <taxon>Pseudomonadati</taxon>
        <taxon>Pseudomonadota</taxon>
        <taxon>Gammaproteobacteria</taxon>
        <taxon>Alteromonadales</taxon>
        <taxon>Colwelliaceae</taxon>
        <taxon>Litorilituus</taxon>
    </lineage>
</organism>
<sequence length="250" mass="28436">MYEYFILKNSSLFILWVVFLLFSQKVISQQAVTKSINIGVIEYPPHITFQGSKIEGKLIKYISSVFTKEGYDIEITQLPRGRAIVELQKGNIELLLPYDELHEEIKVLTSPLFHAMPGLCFRKENFIPILSATHQFKHLTVGAPVGTPVVSALKNSQAVLVPLIGDNSIKRGIDLTQRGRIDAFYHPSPVQVYHQENTEFKELACSYFHGYSNGVYVAVKPNMSQENFDKLNRLLNSAIHEMSYGYYFAK</sequence>
<dbReference type="AlphaFoldDB" id="A0A502KUL2"/>
<proteinExistence type="predicted"/>
<protein>
    <submittedName>
        <fullName evidence="1">Transporter substrate-binding domain-containing protein</fullName>
    </submittedName>
</protein>
<comment type="caution">
    <text evidence="1">The sequence shown here is derived from an EMBL/GenBank/DDBJ whole genome shotgun (WGS) entry which is preliminary data.</text>
</comment>
<dbReference type="SUPFAM" id="SSF53850">
    <property type="entry name" value="Periplasmic binding protein-like II"/>
    <property type="match status" value="1"/>
</dbReference>
<reference evidence="1 2" key="1">
    <citation type="submission" date="2019-01" db="EMBL/GenBank/DDBJ databases">
        <title>Litorilituus lipolytica sp. nov., isolated from intertidal sand of the Yellow Sea in China.</title>
        <authorList>
            <person name="Liu A."/>
        </authorList>
    </citation>
    <scope>NUCLEOTIDE SEQUENCE [LARGE SCALE GENOMIC DNA]</scope>
    <source>
        <strain evidence="1 2">RZ04</strain>
    </source>
</reference>
<dbReference type="Gene3D" id="3.40.190.10">
    <property type="entry name" value="Periplasmic binding protein-like II"/>
    <property type="match status" value="2"/>
</dbReference>
<keyword evidence="2" id="KW-1185">Reference proteome</keyword>